<proteinExistence type="predicted"/>
<organism evidence="2 3">
    <name type="scientific">Phytophthora sojae (strain P6497)</name>
    <name type="common">Soybean stem and root rot agent</name>
    <name type="synonym">Phytophthora megasperma f. sp. glycines</name>
    <dbReference type="NCBI Taxonomy" id="1094619"/>
    <lineage>
        <taxon>Eukaryota</taxon>
        <taxon>Sar</taxon>
        <taxon>Stramenopiles</taxon>
        <taxon>Oomycota</taxon>
        <taxon>Peronosporomycetes</taxon>
        <taxon>Peronosporales</taxon>
        <taxon>Peronosporaceae</taxon>
        <taxon>Phytophthora</taxon>
    </lineage>
</organism>
<name>G4ZRC5_PHYSP</name>
<feature type="transmembrane region" description="Helical" evidence="1">
    <location>
        <begin position="385"/>
        <end position="410"/>
    </location>
</feature>
<evidence type="ECO:0000256" key="1">
    <source>
        <dbReference type="SAM" id="Phobius"/>
    </source>
</evidence>
<evidence type="ECO:0000313" key="2">
    <source>
        <dbReference type="EMBL" id="EGZ13810.1"/>
    </source>
</evidence>
<dbReference type="Proteomes" id="UP000002640">
    <property type="component" value="Unassembled WGS sequence"/>
</dbReference>
<dbReference type="RefSeq" id="XP_009531239.1">
    <property type="nucleotide sequence ID" value="XM_009532944.1"/>
</dbReference>
<keyword evidence="1" id="KW-0812">Transmembrane</keyword>
<keyword evidence="1" id="KW-0472">Membrane</keyword>
<protein>
    <submittedName>
        <fullName evidence="2">Uncharacterized protein</fullName>
    </submittedName>
</protein>
<keyword evidence="3" id="KW-1185">Reference proteome</keyword>
<keyword evidence="1" id="KW-1133">Transmembrane helix</keyword>
<reference evidence="2 3" key="1">
    <citation type="journal article" date="2006" name="Science">
        <title>Phytophthora genome sequences uncover evolutionary origins and mechanisms of pathogenesis.</title>
        <authorList>
            <person name="Tyler B.M."/>
            <person name="Tripathy S."/>
            <person name="Zhang X."/>
            <person name="Dehal P."/>
            <person name="Jiang R.H."/>
            <person name="Aerts A."/>
            <person name="Arredondo F.D."/>
            <person name="Baxter L."/>
            <person name="Bensasson D."/>
            <person name="Beynon J.L."/>
            <person name="Chapman J."/>
            <person name="Damasceno C.M."/>
            <person name="Dorrance A.E."/>
            <person name="Dou D."/>
            <person name="Dickerman A.W."/>
            <person name="Dubchak I.L."/>
            <person name="Garbelotto M."/>
            <person name="Gijzen M."/>
            <person name="Gordon S.G."/>
            <person name="Govers F."/>
            <person name="Grunwald N.J."/>
            <person name="Huang W."/>
            <person name="Ivors K.L."/>
            <person name="Jones R.W."/>
            <person name="Kamoun S."/>
            <person name="Krampis K."/>
            <person name="Lamour K.H."/>
            <person name="Lee M.K."/>
            <person name="McDonald W.H."/>
            <person name="Medina M."/>
            <person name="Meijer H.J."/>
            <person name="Nordberg E.K."/>
            <person name="Maclean D.J."/>
            <person name="Ospina-Giraldo M.D."/>
            <person name="Morris P.F."/>
            <person name="Phuntumart V."/>
            <person name="Putnam N.H."/>
            <person name="Rash S."/>
            <person name="Rose J.K."/>
            <person name="Sakihama Y."/>
            <person name="Salamov A.A."/>
            <person name="Savidor A."/>
            <person name="Scheuring C.F."/>
            <person name="Smith B.M."/>
            <person name="Sobral B.W."/>
            <person name="Terry A."/>
            <person name="Torto-Alalibo T.A."/>
            <person name="Win J."/>
            <person name="Xu Z."/>
            <person name="Zhang H."/>
            <person name="Grigoriev I.V."/>
            <person name="Rokhsar D.S."/>
            <person name="Boore J.L."/>
        </authorList>
    </citation>
    <scope>NUCLEOTIDE SEQUENCE [LARGE SCALE GENOMIC DNA]</scope>
    <source>
        <strain evidence="2 3">P6497</strain>
    </source>
</reference>
<dbReference type="EMBL" id="JH159156">
    <property type="protein sequence ID" value="EGZ13810.1"/>
    <property type="molecule type" value="Genomic_DNA"/>
</dbReference>
<dbReference type="GeneID" id="20644015"/>
<dbReference type="AlphaFoldDB" id="G4ZRC5"/>
<feature type="transmembrane region" description="Helical" evidence="1">
    <location>
        <begin position="497"/>
        <end position="518"/>
    </location>
</feature>
<dbReference type="InParanoid" id="G4ZRC5"/>
<sequence length="652" mass="72761">MDGPTHAGVSENWAEAYYRQQAQDRKSQGWGALFRPAVIVAYIDVAGHVIVGPLVLIVLFTTTNYLSHASVFMQADQSIFAFTERDPSMAGGCTGCLGPCKIAMLKYKLIENVAITSAPPFFTFTSLAPNVSLYDFSSLSDEELAFSEALDANAQELYNIIKIAKLNLSPQMIRELELAIEQADECVTGWTMMSVVRLFQYPTMAGSTDFGQVPAVDTHVFPDYAECRPVLEITDELVRSKLALETNGRDLLEVVPDELKLFPYSFTSSLPRISRTTPADISKTKNGATTVVQSYFRAYYGGCRVRAVNTTGVYIEDTCEVSKRWLSYGLMVHSPDDIPLCSTGDVCIHNFFISLWEWEHYIDPNVPNRVGMNLNTFRSRYADTVAISVLPGLVVAQMLASGVISLYQVMSHKRSVLLTQIWAYRCQNGVMQVIYLAQVMYHLVYNSDFVGLLLKSIQHTPIGSILSHNAEILRKTSLRGAKYCGLNDACILFTVNIPTVVTLVSVGFAVEAVIIAYADRTLALKTRAMSSLRRSWSSRHSLRNCIGGPVKKFFQDCDDIAYVVYNGKRCTSVEALLLTGNLYYGEHVYRSSSVMLLLLARIAPRKIIRTFNVLLLRWRVDPINGTFSQVRSCTWYHASEENHRLQGVVPLA</sequence>
<gene>
    <name evidence="2" type="ORF">PHYSODRAFT_316836</name>
</gene>
<dbReference type="KEGG" id="psoj:PHYSODRAFT_316836"/>
<evidence type="ECO:0000313" key="3">
    <source>
        <dbReference type="Proteomes" id="UP000002640"/>
    </source>
</evidence>
<accession>G4ZRC5</accession>